<name>A0A086PBG3_SPHHM</name>
<dbReference type="PATRIC" id="fig|1219045.3.peg.1472"/>
<evidence type="ECO:0000313" key="1">
    <source>
        <dbReference type="EMBL" id="KFG90731.1"/>
    </source>
</evidence>
<dbReference type="Proteomes" id="UP000024284">
    <property type="component" value="Unassembled WGS sequence"/>
</dbReference>
<dbReference type="EMBL" id="JFZA02000011">
    <property type="protein sequence ID" value="KFG90731.1"/>
    <property type="molecule type" value="Genomic_DNA"/>
</dbReference>
<dbReference type="OrthoDB" id="7586141at2"/>
<dbReference type="RefSeq" id="WP_037464101.1">
    <property type="nucleotide sequence ID" value="NZ_BCZD01000024.1"/>
</dbReference>
<organism evidence="1 2">
    <name type="scientific">Sphingobium herbicidovorans (strain ATCC 700291 / DSM 11019 / CCUG 56400 / KCTC 2939 / LMG 18315 / NBRC 16415 / MH)</name>
    <name type="common">Sphingomonas herbicidovorans</name>
    <dbReference type="NCBI Taxonomy" id="1219045"/>
    <lineage>
        <taxon>Bacteria</taxon>
        <taxon>Pseudomonadati</taxon>
        <taxon>Pseudomonadota</taxon>
        <taxon>Alphaproteobacteria</taxon>
        <taxon>Sphingomonadales</taxon>
        <taxon>Sphingomonadaceae</taxon>
        <taxon>Sphingobium</taxon>
    </lineage>
</organism>
<reference evidence="1" key="1">
    <citation type="submission" date="2014-08" db="EMBL/GenBank/DDBJ databases">
        <title>Draft genome sequences of Sphingobium herbicidovorans.</title>
        <authorList>
            <person name="Gan H.M."/>
            <person name="Gan H.Y."/>
            <person name="Savka M.A."/>
        </authorList>
    </citation>
    <scope>NUCLEOTIDE SEQUENCE [LARGE SCALE GENOMIC DNA]</scope>
    <source>
        <strain evidence="1">NBRC 16415</strain>
    </source>
</reference>
<comment type="caution">
    <text evidence="1">The sequence shown here is derived from an EMBL/GenBank/DDBJ whole genome shotgun (WGS) entry which is preliminary data.</text>
</comment>
<proteinExistence type="predicted"/>
<sequence length="95" mass="10947">MNWLKLFSLWCEAGFDPAQFWVQTPRLLKAALDGYSQRIRWEHRERMNAAWHGAVIGRISKVPPLDRLLGERSGQEAQTPEQMIAAMQILAATKR</sequence>
<protein>
    <recommendedName>
        <fullName evidence="3">Phage tail assembly chaperone</fullName>
    </recommendedName>
</protein>
<dbReference type="AlphaFoldDB" id="A0A086PBG3"/>
<accession>A0A086PBG3</accession>
<evidence type="ECO:0008006" key="3">
    <source>
        <dbReference type="Google" id="ProtNLM"/>
    </source>
</evidence>
<keyword evidence="2" id="KW-1185">Reference proteome</keyword>
<dbReference type="STRING" id="76947.GCA_002080435_02561"/>
<gene>
    <name evidence="1" type="ORF">BV98_001443</name>
</gene>
<evidence type="ECO:0000313" key="2">
    <source>
        <dbReference type="Proteomes" id="UP000024284"/>
    </source>
</evidence>